<name>A0A0T9TZX9_YERAL</name>
<organism evidence="1 2">
    <name type="scientific">Yersinia aldovae</name>
    <dbReference type="NCBI Taxonomy" id="29483"/>
    <lineage>
        <taxon>Bacteria</taxon>
        <taxon>Pseudomonadati</taxon>
        <taxon>Pseudomonadota</taxon>
        <taxon>Gammaproteobacteria</taxon>
        <taxon>Enterobacterales</taxon>
        <taxon>Yersiniaceae</taxon>
        <taxon>Yersinia</taxon>
    </lineage>
</organism>
<dbReference type="Proteomes" id="UP000041595">
    <property type="component" value="Unassembled WGS sequence"/>
</dbReference>
<protein>
    <submittedName>
        <fullName evidence="1">Uncharacterized protein</fullName>
    </submittedName>
</protein>
<evidence type="ECO:0000313" key="1">
    <source>
        <dbReference type="EMBL" id="CNL10950.1"/>
    </source>
</evidence>
<gene>
    <name evidence="1" type="ORF">ERS137965_02079</name>
</gene>
<reference evidence="1 2" key="1">
    <citation type="submission" date="2015-03" db="EMBL/GenBank/DDBJ databases">
        <authorList>
            <person name="Murphy D."/>
        </authorList>
    </citation>
    <scope>NUCLEOTIDE SEQUENCE [LARGE SCALE GENOMIC DNA]</scope>
    <source>
        <strain evidence="1 2">IP06005</strain>
    </source>
</reference>
<dbReference type="AlphaFoldDB" id="A0A0T9TZX9"/>
<dbReference type="EMBL" id="CQEJ01000010">
    <property type="protein sequence ID" value="CNL10950.1"/>
    <property type="molecule type" value="Genomic_DNA"/>
</dbReference>
<evidence type="ECO:0000313" key="2">
    <source>
        <dbReference type="Proteomes" id="UP000041595"/>
    </source>
</evidence>
<sequence length="43" mass="5216">MWGKKHLLGSFLCYLQLKKQAIKYQRNRQANVEKYNLNRGGYR</sequence>
<proteinExistence type="predicted"/>
<accession>A0A0T9TZX9</accession>